<comment type="similarity">
    <text evidence="2">Belongs to the aldo/keto reductase family. Aldo/keto reductase 2 subfamily.</text>
</comment>
<dbReference type="OrthoDB" id="48988at2759"/>
<protein>
    <recommendedName>
        <fullName evidence="4">NADP-dependent oxidoreductase domain-containing protein</fullName>
    </recommendedName>
</protein>
<feature type="compositionally biased region" description="Basic and acidic residues" evidence="3">
    <location>
        <begin position="255"/>
        <end position="266"/>
    </location>
</feature>
<gene>
    <name evidence="5" type="ORF">D9758_013120</name>
</gene>
<dbReference type="PANTHER" id="PTHR43364">
    <property type="entry name" value="NADH-SPECIFIC METHYLGLYOXAL REDUCTASE-RELATED"/>
    <property type="match status" value="1"/>
</dbReference>
<dbReference type="EMBL" id="JAACJM010000203">
    <property type="protein sequence ID" value="KAF5337941.1"/>
    <property type="molecule type" value="Genomic_DNA"/>
</dbReference>
<evidence type="ECO:0000259" key="4">
    <source>
        <dbReference type="Pfam" id="PF00248"/>
    </source>
</evidence>
<evidence type="ECO:0000313" key="6">
    <source>
        <dbReference type="Proteomes" id="UP000559256"/>
    </source>
</evidence>
<comment type="caution">
    <text evidence="5">The sequence shown here is derived from an EMBL/GenBank/DDBJ whole genome shotgun (WGS) entry which is preliminary data.</text>
</comment>
<name>A0A8H5CA40_9AGAR</name>
<organism evidence="5 6">
    <name type="scientific">Tetrapyrgos nigripes</name>
    <dbReference type="NCBI Taxonomy" id="182062"/>
    <lineage>
        <taxon>Eukaryota</taxon>
        <taxon>Fungi</taxon>
        <taxon>Dikarya</taxon>
        <taxon>Basidiomycota</taxon>
        <taxon>Agaricomycotina</taxon>
        <taxon>Agaricomycetes</taxon>
        <taxon>Agaricomycetidae</taxon>
        <taxon>Agaricales</taxon>
        <taxon>Marasmiineae</taxon>
        <taxon>Marasmiaceae</taxon>
        <taxon>Tetrapyrgos</taxon>
    </lineage>
</organism>
<dbReference type="InterPro" id="IPR023210">
    <property type="entry name" value="NADP_OxRdtase_dom"/>
</dbReference>
<feature type="region of interest" description="Disordered" evidence="3">
    <location>
        <begin position="247"/>
        <end position="266"/>
    </location>
</feature>
<evidence type="ECO:0000313" key="5">
    <source>
        <dbReference type="EMBL" id="KAF5337941.1"/>
    </source>
</evidence>
<dbReference type="PANTHER" id="PTHR43364:SF7">
    <property type="entry name" value="NADP-DEPENDENT OXIDOREDUCTASE DOMAIN-CONTAINING PROTEIN-RELATED"/>
    <property type="match status" value="1"/>
</dbReference>
<dbReference type="Gene3D" id="3.20.20.100">
    <property type="entry name" value="NADP-dependent oxidoreductase domain"/>
    <property type="match status" value="1"/>
</dbReference>
<dbReference type="InterPro" id="IPR050523">
    <property type="entry name" value="AKR_Detox_Biosynth"/>
</dbReference>
<reference evidence="5 6" key="1">
    <citation type="journal article" date="2020" name="ISME J.">
        <title>Uncovering the hidden diversity of litter-decomposition mechanisms in mushroom-forming fungi.</title>
        <authorList>
            <person name="Floudas D."/>
            <person name="Bentzer J."/>
            <person name="Ahren D."/>
            <person name="Johansson T."/>
            <person name="Persson P."/>
            <person name="Tunlid A."/>
        </authorList>
    </citation>
    <scope>NUCLEOTIDE SEQUENCE [LARGE SCALE GENOMIC DNA]</scope>
    <source>
        <strain evidence="5 6">CBS 291.85</strain>
    </source>
</reference>
<dbReference type="SUPFAM" id="SSF51430">
    <property type="entry name" value="NAD(P)-linked oxidoreductase"/>
    <property type="match status" value="1"/>
</dbReference>
<evidence type="ECO:0000256" key="2">
    <source>
        <dbReference type="ARBA" id="ARBA00038157"/>
    </source>
</evidence>
<feature type="domain" description="NADP-dependent oxidoreductase" evidence="4">
    <location>
        <begin position="35"/>
        <end position="343"/>
    </location>
</feature>
<dbReference type="InterPro" id="IPR036812">
    <property type="entry name" value="NAD(P)_OxRdtase_dom_sf"/>
</dbReference>
<sequence>MSSTTYHPFTPAPAPPSDLGFYRVLSPRAGIRVSPMCLGAMNLGDKWGMMMRSVSKEQSFKVLDEYYNTGGNFIDTASNYQDEESEKILGEWMELRGNRDQIVIATKYTTNYKPGDPSVKQKISYVGNNIKNMTVSVENSLKKLRTSYIDILYVHWWDWDTSIKEVMDGLHNLVVSGKVLYLGISDTPAWIAAQCNQYADDHGKTPFVVYQGQWSVLERSFERDIIPMARLNGMALAPFGVIGGGRIRTDEEEEQREKDGRKGRTRFGEDWKRTEDQKKICRALEKVAKEVGASNIRSVAIAYVMQKTPYVFPIVGCSNVENLKENLEGLKISLSPEQIQFIEDEGPKFDHGFPHSIIRDGTQSSWMVQMAGQTQRVALPSAIRPNNGN</sequence>
<dbReference type="Proteomes" id="UP000559256">
    <property type="component" value="Unassembled WGS sequence"/>
</dbReference>
<dbReference type="Pfam" id="PF00248">
    <property type="entry name" value="Aldo_ket_red"/>
    <property type="match status" value="1"/>
</dbReference>
<keyword evidence="6" id="KW-1185">Reference proteome</keyword>
<dbReference type="AlphaFoldDB" id="A0A8H5CA40"/>
<accession>A0A8H5CA40</accession>
<evidence type="ECO:0000256" key="1">
    <source>
        <dbReference type="ARBA" id="ARBA00022857"/>
    </source>
</evidence>
<proteinExistence type="inferred from homology"/>
<keyword evidence="1" id="KW-0521">NADP</keyword>
<evidence type="ECO:0000256" key="3">
    <source>
        <dbReference type="SAM" id="MobiDB-lite"/>
    </source>
</evidence>